<sequence>MTMQTAGDHSASIPLPVPDIGCNISPVTAAATAASVVVAPELSGSDSSVESNFTIGMF</sequence>
<dbReference type="Proteomes" id="UP000887581">
    <property type="component" value="Unplaced"/>
</dbReference>
<keyword evidence="1" id="KW-1185">Reference proteome</keyword>
<accession>A0A915PJR1</accession>
<evidence type="ECO:0000313" key="1">
    <source>
        <dbReference type="Proteomes" id="UP000887581"/>
    </source>
</evidence>
<dbReference type="WBParaSite" id="sdigi.contig137.g5074.t1">
    <property type="protein sequence ID" value="sdigi.contig137.g5074.t1"/>
    <property type="gene ID" value="sdigi.contig137.g5074"/>
</dbReference>
<reference evidence="2" key="1">
    <citation type="submission" date="2022-11" db="UniProtKB">
        <authorList>
            <consortium name="WormBaseParasite"/>
        </authorList>
    </citation>
    <scope>IDENTIFICATION</scope>
</reference>
<dbReference type="AlphaFoldDB" id="A0A915PJR1"/>
<evidence type="ECO:0000313" key="2">
    <source>
        <dbReference type="WBParaSite" id="sdigi.contig137.g5074.t1"/>
    </source>
</evidence>
<organism evidence="1 2">
    <name type="scientific">Setaria digitata</name>
    <dbReference type="NCBI Taxonomy" id="48799"/>
    <lineage>
        <taxon>Eukaryota</taxon>
        <taxon>Metazoa</taxon>
        <taxon>Ecdysozoa</taxon>
        <taxon>Nematoda</taxon>
        <taxon>Chromadorea</taxon>
        <taxon>Rhabditida</taxon>
        <taxon>Spirurina</taxon>
        <taxon>Spiruromorpha</taxon>
        <taxon>Filarioidea</taxon>
        <taxon>Setariidae</taxon>
        <taxon>Setaria</taxon>
    </lineage>
</organism>
<protein>
    <submittedName>
        <fullName evidence="2">Uncharacterized protein</fullName>
    </submittedName>
</protein>
<proteinExistence type="predicted"/>
<name>A0A915PJR1_9BILA</name>